<dbReference type="GO" id="GO:0005576">
    <property type="term" value="C:extracellular region"/>
    <property type="evidence" value="ECO:0007669"/>
    <property type="project" value="UniProtKB-SubCell"/>
</dbReference>
<name>A0A6V7H328_9HYME</name>
<dbReference type="SMART" id="SM01169">
    <property type="entry name" value="DUF1943"/>
    <property type="match status" value="1"/>
</dbReference>
<feature type="non-terminal residue" evidence="9">
    <location>
        <position position="1"/>
    </location>
</feature>
<evidence type="ECO:0000256" key="1">
    <source>
        <dbReference type="ARBA" id="ARBA00004613"/>
    </source>
</evidence>
<gene>
    <name evidence="9" type="ORF">MHI_LOCUS297738</name>
</gene>
<keyword evidence="4" id="KW-0732">Signal</keyword>
<dbReference type="Pfam" id="PF06448">
    <property type="entry name" value="DUF1081"/>
    <property type="match status" value="1"/>
</dbReference>
<evidence type="ECO:0000259" key="8">
    <source>
        <dbReference type="PROSITE" id="PS51211"/>
    </source>
</evidence>
<keyword evidence="5" id="KW-0445">Lipid transport</keyword>
<protein>
    <recommendedName>
        <fullName evidence="8">Vitellogenin domain-containing protein</fullName>
    </recommendedName>
</protein>
<dbReference type="Gene3D" id="2.20.50.20">
    <property type="entry name" value="Lipovitellin. Chain A, domain 3"/>
    <property type="match status" value="1"/>
</dbReference>
<dbReference type="SUPFAM" id="SSF48431">
    <property type="entry name" value="Lipovitellin-phosvitin complex, superhelical domain"/>
    <property type="match status" value="1"/>
</dbReference>
<feature type="domain" description="Vitellogenin" evidence="8">
    <location>
        <begin position="6"/>
        <end position="604"/>
    </location>
</feature>
<comment type="caution">
    <text evidence="7">Lacks conserved residue(s) required for the propagation of feature annotation.</text>
</comment>
<evidence type="ECO:0000256" key="4">
    <source>
        <dbReference type="ARBA" id="ARBA00022729"/>
    </source>
</evidence>
<dbReference type="InterPro" id="IPR011030">
    <property type="entry name" value="Lipovitellin_superhlx_dom"/>
</dbReference>
<dbReference type="PANTHER" id="PTHR23345:SF36">
    <property type="entry name" value="APOLIPOPHORINS"/>
    <property type="match status" value="1"/>
</dbReference>
<keyword evidence="6" id="KW-0325">Glycoprotein</keyword>
<dbReference type="InterPro" id="IPR050733">
    <property type="entry name" value="Vitellogenin/Apolipophorin"/>
</dbReference>
<dbReference type="OrthoDB" id="6484170at2759"/>
<dbReference type="PANTHER" id="PTHR23345">
    <property type="entry name" value="VITELLOGENIN-RELATED"/>
    <property type="match status" value="1"/>
</dbReference>
<dbReference type="EMBL" id="CAJDYZ010005350">
    <property type="protein sequence ID" value="CAD1472426.1"/>
    <property type="molecule type" value="Genomic_DNA"/>
</dbReference>
<evidence type="ECO:0000256" key="2">
    <source>
        <dbReference type="ARBA" id="ARBA00022448"/>
    </source>
</evidence>
<dbReference type="Proteomes" id="UP000752696">
    <property type="component" value="Unassembled WGS sequence"/>
</dbReference>
<comment type="caution">
    <text evidence="9">The sequence shown here is derived from an EMBL/GenBank/DDBJ whole genome shotgun (WGS) entry which is preliminary data.</text>
</comment>
<evidence type="ECO:0000313" key="10">
    <source>
        <dbReference type="Proteomes" id="UP000752696"/>
    </source>
</evidence>
<dbReference type="InterPro" id="IPR015255">
    <property type="entry name" value="Vitellinogen_open_b-sht"/>
</dbReference>
<dbReference type="Pfam" id="PF01347">
    <property type="entry name" value="Vitellogenin_N"/>
    <property type="match status" value="1"/>
</dbReference>
<evidence type="ECO:0000256" key="5">
    <source>
        <dbReference type="ARBA" id="ARBA00023055"/>
    </source>
</evidence>
<dbReference type="InterPro" id="IPR001747">
    <property type="entry name" value="Vitellogenin_N"/>
</dbReference>
<accession>A0A6V7H328</accession>
<dbReference type="InterPro" id="IPR015816">
    <property type="entry name" value="Vitellinogen_b-sht_N"/>
</dbReference>
<dbReference type="PROSITE" id="PS51211">
    <property type="entry name" value="VITELLOGENIN"/>
    <property type="match status" value="1"/>
</dbReference>
<evidence type="ECO:0000313" key="9">
    <source>
        <dbReference type="EMBL" id="CAD1472426.1"/>
    </source>
</evidence>
<keyword evidence="3" id="KW-0964">Secreted</keyword>
<dbReference type="InterPro" id="IPR015817">
    <property type="entry name" value="Vitellinogen_open_b-sht_sub1"/>
</dbReference>
<dbReference type="InterPro" id="IPR009454">
    <property type="entry name" value="Lipid_transpt_open_b-sht"/>
</dbReference>
<sequence length="2098" mass="231505">HPNKAYQEGQTYVYNLEGTSVTSVTDAQGDATLKLSATVELSVKPDCVHQLRLKNVRINGAPPSTPDVERFAVQFNYHDGHIDTQLCTEPGDSQASLNIKRAVVSLFQSAVVQDSGSTTRHETDVMGSCPTQFSFRKEGDSLIVNKNRNLAGCAFRENVNHALVSGNTDTTAGVKSAPLLASQQSIEQRFKRGVLNKAVSKEVYNLVPFSNGNAGAKTIVETTLTLKNQKGDSPAAAEVSQPKSLIFEAPHPVLQSSPEAINNALKAAKAEAAGGVKPAAAAKFAELVKVLRLSSKNDILSVYQKIRPDKSEQKLFLDGLFRARSGEAAEVGVDLVKNNELSSVQTLLFYASLTTIRHVNLPSVAVVATLLDQPDLPRLGYLGVGQVIGKYCQDHPCENVPEVKQAVHKIREKVGNGKTKTREQENTVVSALKALGNTRFLDDATLQKLANIGADKNVRNRVRVAAIEALPNRCTMKWKNILFKVLADREEDSEVRIKAYLSLVACPCPHVANQLKETLDKETVNQVGSFIQSHLRNLRASTDPSKLDAKAHLGQIKPRSKFPEDFRKFSFNNELSYKIDSLGVGSTLENNVIYSQNSFVPRSTSLNMTMELFGRNFNFLELNTRVENLDRLLEQYFGPKGKIWEKDLEDLKTGANAANKLGKYAKERYERIVRSRREVKQGELDKFAKNVQLNHNEVDQDLDVDLSVKLFGVELAYLSYQGDSNKLNPEAIIDKAIDHLEKGFNVVKNLNYDLENYLQFLDSDLVYPTGLGSALSLGLTGTSALRLKTYGKLDLQAILKDPKNANFRVAMEPSVSVRIAGNLVVQAPGAESGMRIVTTLHTATSSDISVALLDGHGVDINFGIPKKKQEIVNVQSEVLLSSGAKRNEYVAPKFVKGKEYSDCFEQLSTVLGITVCGQVSYPHGGDSSSVGNPSRPLFPLNGPAKFAVTLENNDVTSYRFKLDLNVRDEKKRSFEILLDTPNSKTNRRVALSVEAGLEPNVYVRAAFNSPIKTATAEAVLKNTAKERTLTVTINHDQMEFRGRVGLLASGSKYTPVFEYKLPEHIQQLASARTGLGPSQQYNVEGSVDVSNHEGGQKYVLDKVALVAGDQKLFVVDGTLAWTPNSVKADTTVGYTDKNIAFKLDGKWSKNDFKLSVSGMPSSDPNIGFNLNWELKRGENDIDHKFVFIHGADPNSEINRLSLIQSAVYKLDPKNLLVSASSKLTYPVVNLKLKGEGKLTRKSVSASLEAKYKTFKYGTELSAKMDTEKPGDYEVELEAELMENSVELKAKRVVLEARKSQFTNSLRLQPGGKYSADAIVTHDIGRSNLNLQLDGQLDLNGKKVKLGTGLQANPQLLNAIVNAKVDGVTYIDFDLKTTRTPNPSGTLNVDLRNYLTASGQYSYKDRKGSANLDVNIPKINRKIKATGSLVGSGTQEVLNLELLYDAENDPSKRVKVSSVSDVTATSLDTKNVIEVLNYKLEANVKGQLQGSLREGQLQVEADVTLPNGRHLVYKGKRDAAKRENKYDVKVSSELTDYEQKGGPSRKLAVSLDLQDLDTIAATFKVNGNANYVNKDGKDARLTWNAKNLQQPDNKRLTELSVELDGARVPRKLQFQVDSVKTDGARTYNVKSSLGDDLSLSSNVNLRKGNNVDKPWRRDGVLEVKLPSEKLSNLKLEVSSSLLHSDESDVTKATDSVRLTYNNDKKIELDSELELKGVNNAITNPSEGQGKLALNILDLPRVQLSGNYKYNPTPEKKTATIVLDAQYGEKAISFRSDNEYLPTVSTINIKAKGNLLLEKLRNVDLQLLYTRLEEENKVSIDSKVVADGNKYTLNSEIQQLDTSSLFHVVATCPNGKREVLSKFQKLNDKEYQGEWRVDTPKGFVKADAHVNLESIDNFVINANFDSDKVKHRKIHAEIANKPTAKNGKTITITVTSDGKNIVTGSTNYKRRDEDGKIVVEGNGNLKVGENTRSSSFKYTRQQLSREKDGEVGVAIVLNANFGPSAIVGELKLSNKELHIFNSYCEQSKDCALFKLQSIVNVQQKTPLKHQVTVEVDLKKFNVPVEFGLKTSTELKNPVFDHTTNLYLHSSKDKTEYTYQL</sequence>
<evidence type="ECO:0000256" key="3">
    <source>
        <dbReference type="ARBA" id="ARBA00022525"/>
    </source>
</evidence>
<evidence type="ECO:0000256" key="7">
    <source>
        <dbReference type="PROSITE-ProRule" id="PRU00557"/>
    </source>
</evidence>
<keyword evidence="2" id="KW-0813">Transport</keyword>
<dbReference type="Gene3D" id="2.20.80.10">
    <property type="entry name" value="Lipovitellin-phosvitin complex, chain A, domain 4"/>
    <property type="match status" value="1"/>
</dbReference>
<proteinExistence type="predicted"/>
<comment type="subcellular location">
    <subcellularLocation>
        <location evidence="1">Secreted</location>
    </subcellularLocation>
</comment>
<dbReference type="GO" id="GO:0005319">
    <property type="term" value="F:lipid transporter activity"/>
    <property type="evidence" value="ECO:0007669"/>
    <property type="project" value="InterPro"/>
</dbReference>
<keyword evidence="10" id="KW-1185">Reference proteome</keyword>
<dbReference type="SUPFAM" id="SSF56968">
    <property type="entry name" value="Lipovitellin-phosvitin complex, beta-sheet shell regions"/>
    <property type="match status" value="2"/>
</dbReference>
<organism evidence="9 10">
    <name type="scientific">Heterotrigona itama</name>
    <dbReference type="NCBI Taxonomy" id="395501"/>
    <lineage>
        <taxon>Eukaryota</taxon>
        <taxon>Metazoa</taxon>
        <taxon>Ecdysozoa</taxon>
        <taxon>Arthropoda</taxon>
        <taxon>Hexapoda</taxon>
        <taxon>Insecta</taxon>
        <taxon>Pterygota</taxon>
        <taxon>Neoptera</taxon>
        <taxon>Endopterygota</taxon>
        <taxon>Hymenoptera</taxon>
        <taxon>Apocrita</taxon>
        <taxon>Aculeata</taxon>
        <taxon>Apoidea</taxon>
        <taxon>Anthophila</taxon>
        <taxon>Apidae</taxon>
        <taxon>Heterotrigona</taxon>
    </lineage>
</organism>
<dbReference type="SMART" id="SM00638">
    <property type="entry name" value="LPD_N"/>
    <property type="match status" value="1"/>
</dbReference>
<evidence type="ECO:0000256" key="6">
    <source>
        <dbReference type="ARBA" id="ARBA00023180"/>
    </source>
</evidence>
<dbReference type="Gene3D" id="1.25.10.20">
    <property type="entry name" value="Vitellinogen, superhelical"/>
    <property type="match status" value="1"/>
</dbReference>
<dbReference type="Pfam" id="PF09172">
    <property type="entry name" value="Vit_open_b-sht"/>
    <property type="match status" value="1"/>
</dbReference>
<dbReference type="Gene3D" id="2.30.230.10">
    <property type="entry name" value="Lipovitellin, beta-sheet shell regions, chain A"/>
    <property type="match status" value="1"/>
</dbReference>
<feature type="non-terminal residue" evidence="9">
    <location>
        <position position="2098"/>
    </location>
</feature>
<reference evidence="9" key="1">
    <citation type="submission" date="2020-07" db="EMBL/GenBank/DDBJ databases">
        <authorList>
            <person name="Nazaruddin N."/>
        </authorList>
    </citation>
    <scope>NUCLEOTIDE SEQUENCE</scope>
</reference>
<dbReference type="InterPro" id="IPR015819">
    <property type="entry name" value="Lipid_transp_b-sht_shell"/>
</dbReference>